<keyword evidence="2" id="KW-1185">Reference proteome</keyword>
<evidence type="ECO:0000313" key="2">
    <source>
        <dbReference type="Proteomes" id="UP000299102"/>
    </source>
</evidence>
<gene>
    <name evidence="1" type="ORF">EVAR_13430_1</name>
</gene>
<accession>A0A4C1V660</accession>
<comment type="caution">
    <text evidence="1">The sequence shown here is derived from an EMBL/GenBank/DDBJ whole genome shotgun (WGS) entry which is preliminary data.</text>
</comment>
<protein>
    <submittedName>
        <fullName evidence="1">Uncharacterized protein</fullName>
    </submittedName>
</protein>
<dbReference type="EMBL" id="BGZK01000286">
    <property type="protein sequence ID" value="GBP34291.1"/>
    <property type="molecule type" value="Genomic_DNA"/>
</dbReference>
<sequence length="77" mass="8654">MDTKDEGVHYTSMLAQLRALVLRTRTNKKRAEQCLPGQWSPRSAGRALRRLQLLCGCVKVCYRPFTECGLKGTGEAK</sequence>
<reference evidence="1 2" key="1">
    <citation type="journal article" date="2019" name="Commun. Biol.">
        <title>The bagworm genome reveals a unique fibroin gene that provides high tensile strength.</title>
        <authorList>
            <person name="Kono N."/>
            <person name="Nakamura H."/>
            <person name="Ohtoshi R."/>
            <person name="Tomita M."/>
            <person name="Numata K."/>
            <person name="Arakawa K."/>
        </authorList>
    </citation>
    <scope>NUCLEOTIDE SEQUENCE [LARGE SCALE GENOMIC DNA]</scope>
</reference>
<proteinExistence type="predicted"/>
<evidence type="ECO:0000313" key="1">
    <source>
        <dbReference type="EMBL" id="GBP34291.1"/>
    </source>
</evidence>
<name>A0A4C1V660_EUMVA</name>
<dbReference type="AlphaFoldDB" id="A0A4C1V660"/>
<dbReference type="Proteomes" id="UP000299102">
    <property type="component" value="Unassembled WGS sequence"/>
</dbReference>
<organism evidence="1 2">
    <name type="scientific">Eumeta variegata</name>
    <name type="common">Bagworm moth</name>
    <name type="synonym">Eumeta japonica</name>
    <dbReference type="NCBI Taxonomy" id="151549"/>
    <lineage>
        <taxon>Eukaryota</taxon>
        <taxon>Metazoa</taxon>
        <taxon>Ecdysozoa</taxon>
        <taxon>Arthropoda</taxon>
        <taxon>Hexapoda</taxon>
        <taxon>Insecta</taxon>
        <taxon>Pterygota</taxon>
        <taxon>Neoptera</taxon>
        <taxon>Endopterygota</taxon>
        <taxon>Lepidoptera</taxon>
        <taxon>Glossata</taxon>
        <taxon>Ditrysia</taxon>
        <taxon>Tineoidea</taxon>
        <taxon>Psychidae</taxon>
        <taxon>Oiketicinae</taxon>
        <taxon>Eumeta</taxon>
    </lineage>
</organism>